<accession>A0A913XCY2</accession>
<feature type="region of interest" description="Disordered" evidence="1">
    <location>
        <begin position="1"/>
        <end position="69"/>
    </location>
</feature>
<feature type="compositionally biased region" description="Basic residues" evidence="1">
    <location>
        <begin position="212"/>
        <end position="223"/>
    </location>
</feature>
<proteinExistence type="predicted"/>
<feature type="compositionally biased region" description="Polar residues" evidence="1">
    <location>
        <begin position="731"/>
        <end position="746"/>
    </location>
</feature>
<feature type="compositionally biased region" description="Basic and acidic residues" evidence="1">
    <location>
        <begin position="245"/>
        <end position="257"/>
    </location>
</feature>
<protein>
    <recommendedName>
        <fullName evidence="2">FAM194 C-terminal domain-containing protein</fullName>
    </recommendedName>
</protein>
<feature type="compositionally biased region" description="Polar residues" evidence="1">
    <location>
        <begin position="88"/>
        <end position="98"/>
    </location>
</feature>
<dbReference type="RefSeq" id="XP_020902550.1">
    <property type="nucleotide sequence ID" value="XM_021046891.2"/>
</dbReference>
<dbReference type="PANTHER" id="PTHR23093">
    <property type="entry name" value="SIMILAR TO CHROMOSOME 3 OPEN READING FRAME 20"/>
    <property type="match status" value="1"/>
</dbReference>
<dbReference type="OMA" id="TCYFRNG"/>
<keyword evidence="4" id="KW-1185">Reference proteome</keyword>
<evidence type="ECO:0000256" key="1">
    <source>
        <dbReference type="SAM" id="MobiDB-lite"/>
    </source>
</evidence>
<dbReference type="InterPro" id="IPR029281">
    <property type="entry name" value="FAM194_C"/>
</dbReference>
<feature type="compositionally biased region" description="Basic and acidic residues" evidence="1">
    <location>
        <begin position="200"/>
        <end position="211"/>
    </location>
</feature>
<dbReference type="EnsemblMetazoa" id="XM_021046891.2">
    <property type="protein sequence ID" value="XP_020902550.1"/>
    <property type="gene ID" value="LOC110241058"/>
</dbReference>
<reference evidence="3" key="1">
    <citation type="submission" date="2022-11" db="UniProtKB">
        <authorList>
            <consortium name="EnsemblMetazoa"/>
        </authorList>
    </citation>
    <scope>IDENTIFICATION</scope>
</reference>
<feature type="domain" description="FAM194 C-terminal" evidence="2">
    <location>
        <begin position="505"/>
        <end position="710"/>
    </location>
</feature>
<evidence type="ECO:0000313" key="4">
    <source>
        <dbReference type="Proteomes" id="UP000887567"/>
    </source>
</evidence>
<feature type="compositionally biased region" description="Basic and acidic residues" evidence="1">
    <location>
        <begin position="1"/>
        <end position="19"/>
    </location>
</feature>
<name>A0A913XCY2_EXADI</name>
<dbReference type="PANTHER" id="PTHR23093:SF18">
    <property type="entry name" value="GLUTAMATE RICH 6"/>
    <property type="match status" value="1"/>
</dbReference>
<feature type="compositionally biased region" description="Basic and acidic residues" evidence="1">
    <location>
        <begin position="40"/>
        <end position="61"/>
    </location>
</feature>
<dbReference type="KEGG" id="epa:110241058"/>
<evidence type="ECO:0000313" key="3">
    <source>
        <dbReference type="EnsemblMetazoa" id="XP_020902550.1"/>
    </source>
</evidence>
<dbReference type="AlphaFoldDB" id="A0A913XCY2"/>
<dbReference type="Proteomes" id="UP000887567">
    <property type="component" value="Unplaced"/>
</dbReference>
<evidence type="ECO:0000259" key="2">
    <source>
        <dbReference type="Pfam" id="PF14977"/>
    </source>
</evidence>
<feature type="region of interest" description="Disordered" evidence="1">
    <location>
        <begin position="200"/>
        <end position="279"/>
    </location>
</feature>
<feature type="region of interest" description="Disordered" evidence="1">
    <location>
        <begin position="81"/>
        <end position="141"/>
    </location>
</feature>
<dbReference type="Pfam" id="PF14977">
    <property type="entry name" value="FAM194"/>
    <property type="match status" value="1"/>
</dbReference>
<sequence length="746" mass="84023">MEEEKPEKVTPEFENKEESAVISDSNSSEVVSGRSTPDNIDFKQDEPKEAEVDPEKVKQDVAARGIIRPVKSFNKSATLRGSFVSDVPVTSESDSSLANPKVEPDDNNNISDGPLSSSSTASSTDIPINNDDGESKGPEFVKVGERTKSFITRQVNETVELSSVCTQTENSWLKDIDLFEELLKQKPEWINKIRLQRKESESSIKKEDISKPKGHVRRKKKSLSRTSSSPGSPLIVDSKADDEEVQVRLESEEKLSREPSGSKSRLSFGSPLPQTPKEDILYRPPTVEMFSSSDSEYEEDYAPDESILIPSIGPPAILQYFKESQHPPIVNSEMDEEAQGKEFLKKSLFTGPCMFCKNEVLPFPTEEELENPETKPEDLFCCLEYERFIKFEISQRGDTSHVRDELIDIKPHPPYGTKAARKAAKERAAERARQREMERQKVAGANATNFYALTRQMKTITYSLASTKCMDEGWTVKPLTPIPDESSSILDPFVIEVNPIQQQKRAFLERFYENGQRFLIILPDGSGCCYYPSGNIAVIITTTEKGKFTYIAYEDNNDYDATQSGMLAVFDPSGHGTCYFRNGTVRLVLDPYGGVLLDVRGARRKKWSWHNTKAHVHAPPFQPITFSITKQLSVRCLTQDKIILTYNHGKYTAKFNVGSKLKAVRGLRTPPLDRDDYEVHLAEVKQFINIVLDRTQNALRLPKYSRLDKIPLPHRLQKAKETQRGKLSALRTPSQQGADSTTVTVN</sequence>
<dbReference type="OrthoDB" id="527209at2759"/>
<feature type="region of interest" description="Disordered" evidence="1">
    <location>
        <begin position="715"/>
        <end position="746"/>
    </location>
</feature>
<organism evidence="3 4">
    <name type="scientific">Exaiptasia diaphana</name>
    <name type="common">Tropical sea anemone</name>
    <name type="synonym">Aiptasia pulchella</name>
    <dbReference type="NCBI Taxonomy" id="2652724"/>
    <lineage>
        <taxon>Eukaryota</taxon>
        <taxon>Metazoa</taxon>
        <taxon>Cnidaria</taxon>
        <taxon>Anthozoa</taxon>
        <taxon>Hexacorallia</taxon>
        <taxon>Actiniaria</taxon>
        <taxon>Aiptasiidae</taxon>
        <taxon>Exaiptasia</taxon>
    </lineage>
</organism>
<dbReference type="GeneID" id="110241058"/>
<feature type="compositionally biased region" description="Polar residues" evidence="1">
    <location>
        <begin position="22"/>
        <end position="38"/>
    </location>
</feature>